<sequence length="390" mass="42882">MLKGESIVCLAAANWEGMWARAQQFMSIFARQGNRIIYVNPPITYLSPFKNPALRGQTRDCLRPASENIEIYTPPVILPFGGMYRAVNRINQRIIAAGLKRACRQLKFKPTIIWTYLPNTVDLILPEDATLVYDCADEHTAFPGLINKKTVARMEAELFDRAAASLASARELYRSKKDLAPRLAVIPNGADVEHFSRARQPGPAVPEELKDLPRPLIGYIGAVSDWFDQEMLRAAALAHPSWSLVLIGPVDTDTAGLKALPNVRLLGHRAYSGLPAYLSCFDVAVIPFKINELTLGVNPVKLYEYLAAGKPVVSTDLPEVRPFRPLVAIAGDPVEFVRKIEEELAADSAEKAAARMRAAELNSWEARAAAAVDMISRFRDGGGSAGKAKF</sequence>
<dbReference type="RefSeq" id="WP_134215668.1">
    <property type="nucleotide sequence ID" value="NZ_QFFZ01000065.1"/>
</dbReference>
<keyword evidence="1" id="KW-0808">Transferase</keyword>
<dbReference type="Gene3D" id="3.40.50.11010">
    <property type="match status" value="1"/>
</dbReference>
<dbReference type="SUPFAM" id="SSF53756">
    <property type="entry name" value="UDP-Glycosyltransferase/glycogen phosphorylase"/>
    <property type="match status" value="1"/>
</dbReference>
<gene>
    <name evidence="1" type="primary">tuaH_2</name>
    <name evidence="1" type="ORF">Pmgp_03483</name>
</gene>
<dbReference type="PANTHER" id="PTHR12526:SF600">
    <property type="entry name" value="GLYCOSYL TRANSFERASE GROUP 1"/>
    <property type="match status" value="1"/>
</dbReference>
<proteinExistence type="predicted"/>
<name>A0A4Y7RJK6_9FIRM</name>
<organism evidence="1 2">
    <name type="scientific">Pelotomaculum propionicicum</name>
    <dbReference type="NCBI Taxonomy" id="258475"/>
    <lineage>
        <taxon>Bacteria</taxon>
        <taxon>Bacillati</taxon>
        <taxon>Bacillota</taxon>
        <taxon>Clostridia</taxon>
        <taxon>Eubacteriales</taxon>
        <taxon>Desulfotomaculaceae</taxon>
        <taxon>Pelotomaculum</taxon>
    </lineage>
</organism>
<dbReference type="OrthoDB" id="9816564at2"/>
<accession>A0A4Y7RJK6</accession>
<comment type="caution">
    <text evidence="1">The sequence shown here is derived from an EMBL/GenBank/DDBJ whole genome shotgun (WGS) entry which is preliminary data.</text>
</comment>
<dbReference type="AlphaFoldDB" id="A0A4Y7RJK6"/>
<dbReference type="Proteomes" id="UP000297597">
    <property type="component" value="Unassembled WGS sequence"/>
</dbReference>
<dbReference type="GO" id="GO:0016757">
    <property type="term" value="F:glycosyltransferase activity"/>
    <property type="evidence" value="ECO:0007669"/>
    <property type="project" value="UniProtKB-KW"/>
</dbReference>
<dbReference type="Gene3D" id="3.40.50.2000">
    <property type="entry name" value="Glycogen Phosphorylase B"/>
    <property type="match status" value="1"/>
</dbReference>
<evidence type="ECO:0000313" key="2">
    <source>
        <dbReference type="Proteomes" id="UP000297597"/>
    </source>
</evidence>
<keyword evidence="1" id="KW-0328">Glycosyltransferase</keyword>
<protein>
    <submittedName>
        <fullName evidence="1">Putative teichuronic acid biosynthesis glycosyltransferase TuaH</fullName>
        <ecNumber evidence="1">2.4.-.-</ecNumber>
    </submittedName>
</protein>
<keyword evidence="2" id="KW-1185">Reference proteome</keyword>
<reference evidence="1 2" key="1">
    <citation type="journal article" date="2018" name="Environ. Microbiol.">
        <title>Novel energy conservation strategies and behaviour of Pelotomaculum schinkii driving syntrophic propionate catabolism.</title>
        <authorList>
            <person name="Hidalgo-Ahumada C.A.P."/>
            <person name="Nobu M.K."/>
            <person name="Narihiro T."/>
            <person name="Tamaki H."/>
            <person name="Liu W.T."/>
            <person name="Kamagata Y."/>
            <person name="Stams A.J.M."/>
            <person name="Imachi H."/>
            <person name="Sousa D.Z."/>
        </authorList>
    </citation>
    <scope>NUCLEOTIDE SEQUENCE [LARGE SCALE GENOMIC DNA]</scope>
    <source>
        <strain evidence="1 2">MGP</strain>
    </source>
</reference>
<dbReference type="EC" id="2.4.-.-" evidence="1"/>
<dbReference type="Pfam" id="PF13692">
    <property type="entry name" value="Glyco_trans_1_4"/>
    <property type="match status" value="1"/>
</dbReference>
<dbReference type="PANTHER" id="PTHR12526">
    <property type="entry name" value="GLYCOSYLTRANSFERASE"/>
    <property type="match status" value="1"/>
</dbReference>
<dbReference type="EMBL" id="QFFZ01000065">
    <property type="protein sequence ID" value="TEB08991.1"/>
    <property type="molecule type" value="Genomic_DNA"/>
</dbReference>
<evidence type="ECO:0000313" key="1">
    <source>
        <dbReference type="EMBL" id="TEB08991.1"/>
    </source>
</evidence>